<feature type="compositionally biased region" description="Basic and acidic residues" evidence="4">
    <location>
        <begin position="29"/>
        <end position="45"/>
    </location>
</feature>
<sequence>MPFDTMKRLTRFPGVDETSTTPKPFSTTLDDKQEHESPSVESGDRRRTKFPGLPDNRLQLFNETRLPTPVHSAENINPSHLPPRLPLIVHGQSTASSGTSIHYDDPSLHYDTLRGIDMNNRVKLARKLSLPTFVVTLKELRQLLPIAKILNCQHKNLQRCFEIYEFHGKKTIVSEYAQVSLRQIIAIPLRLEEIHVSNICSQNLMGALRLKMGLATARVLGLLALSMMQNGVVPDYEPNEKLALRAPEIWSAEIANFVEICSFCSLDQLKQLLTIFSDAEKSRFSLLHDYRLQRIANSFPNPSSQYPSLVLFIGKTIKSMALRNTFSDTYIWQHRQSGIANIAVDPLTANSIHPIIIVDAGITKNIGVAKSILRRKCHESTRHLIDGEFQDTERLHDSLYAEVISMFIDVVCIFADDCGGFSGVVTQLTSWATKKGEASIPNTSHSRILVIACMPEELLERLVPTFLSQVLAIPKFSDSYSSLNIINIRNPAKPRELRWEALRTSIDQEIIASRTSRIDSQVLFSSNHIAAYFDRAIHRFVKRIRQPFNFILESRHEIQNLTRSHEYLEKFLDLCTQHKIENDVVIPYLASAIVLNSFPPNMHVFHSYDIFRTFYLDFYLVASQNFTKSQGITSNSFCDQVCRKLLQLEQKMKTKSSTAVEMRSHIILSSIKMSDLKKKTLKEAFGPGPLFGPMPLGRSGMKVAVTATTISDATLCLFSNYNGQIDYPANSKFNHVRSKNYTDEIQVWEAARCTTAAPWFFKPKLLENLGTFQDGGLKYNNPVKPGLREVRRIWEDGDCDIVLSIGTGYKERSSSQNFPNVRNIFQDGAVARLYRASMSSLSLDGDINWKDYWHGLEEEIKGRHFRLDISLRQEPDLDDADQMNSLQAHVRRGLGDLKDIARAFKAASFFFELAKPIQRNGDLYICEGFILSRSPNSHALVLNILSDYPFARFAIDSDSSLGFLGTNDICQGCGRYQKRVSFFARHSSDTFNVSLAFSQSLQRSISGFPHSLEWFEKKQMLKANFGTIDHNSHSRRLEAANCVCVKERLDSERANIVPSKKRTCTYQLRRATKQRRIS</sequence>
<evidence type="ECO:0000259" key="5">
    <source>
        <dbReference type="Pfam" id="PF01734"/>
    </source>
</evidence>
<dbReference type="InterPro" id="IPR011009">
    <property type="entry name" value="Kinase-like_dom_sf"/>
</dbReference>
<evidence type="ECO:0000256" key="4">
    <source>
        <dbReference type="SAM" id="MobiDB-lite"/>
    </source>
</evidence>
<dbReference type="CDD" id="cd07199">
    <property type="entry name" value="Pat17_PNPLA8_PNPLA9_like"/>
    <property type="match status" value="1"/>
</dbReference>
<keyword evidence="7" id="KW-1185">Reference proteome</keyword>
<protein>
    <recommendedName>
        <fullName evidence="5">PNPLA domain-containing protein</fullName>
    </recommendedName>
</protein>
<comment type="caution">
    <text evidence="6">The sequence shown here is derived from an EMBL/GenBank/DDBJ whole genome shotgun (WGS) entry which is preliminary data.</text>
</comment>
<evidence type="ECO:0000256" key="3">
    <source>
        <dbReference type="ARBA" id="ARBA00023098"/>
    </source>
</evidence>
<evidence type="ECO:0000256" key="2">
    <source>
        <dbReference type="ARBA" id="ARBA00022963"/>
    </source>
</evidence>
<accession>A0A4Z1GEH7</accession>
<feature type="domain" description="PNPLA" evidence="5">
    <location>
        <begin position="723"/>
        <end position="785"/>
    </location>
</feature>
<reference evidence="6 7" key="1">
    <citation type="submission" date="2017-12" db="EMBL/GenBank/DDBJ databases">
        <title>Comparative genomics of Botrytis spp.</title>
        <authorList>
            <person name="Valero-Jimenez C.A."/>
            <person name="Tapia P."/>
            <person name="Veloso J."/>
            <person name="Silva-Moreno E."/>
            <person name="Staats M."/>
            <person name="Valdes J.H."/>
            <person name="Van Kan J.A.L."/>
        </authorList>
    </citation>
    <scope>NUCLEOTIDE SEQUENCE [LARGE SCALE GENOMIC DNA]</scope>
    <source>
        <strain evidence="6 7">Bh0001</strain>
    </source>
</reference>
<organism evidence="6 7">
    <name type="scientific">Botrytis hyacinthi</name>
    <dbReference type="NCBI Taxonomy" id="278943"/>
    <lineage>
        <taxon>Eukaryota</taxon>
        <taxon>Fungi</taxon>
        <taxon>Dikarya</taxon>
        <taxon>Ascomycota</taxon>
        <taxon>Pezizomycotina</taxon>
        <taxon>Leotiomycetes</taxon>
        <taxon>Helotiales</taxon>
        <taxon>Sclerotiniaceae</taxon>
        <taxon>Botrytis</taxon>
    </lineage>
</organism>
<proteinExistence type="predicted"/>
<dbReference type="EMBL" id="PQXK01000321">
    <property type="protein sequence ID" value="TGO32403.1"/>
    <property type="molecule type" value="Genomic_DNA"/>
</dbReference>
<dbReference type="GO" id="GO:0046486">
    <property type="term" value="P:glycerolipid metabolic process"/>
    <property type="evidence" value="ECO:0007669"/>
    <property type="project" value="UniProtKB-ARBA"/>
</dbReference>
<keyword evidence="1" id="KW-0378">Hydrolase</keyword>
<dbReference type="GO" id="GO:0016042">
    <property type="term" value="P:lipid catabolic process"/>
    <property type="evidence" value="ECO:0007669"/>
    <property type="project" value="UniProtKB-KW"/>
</dbReference>
<keyword evidence="3" id="KW-0443">Lipid metabolism</keyword>
<dbReference type="PANTHER" id="PTHR24185:SF1">
    <property type="entry name" value="CALCIUM-INDEPENDENT PHOSPHOLIPASE A2-GAMMA"/>
    <property type="match status" value="1"/>
</dbReference>
<evidence type="ECO:0000313" key="7">
    <source>
        <dbReference type="Proteomes" id="UP000297814"/>
    </source>
</evidence>
<dbReference type="Gene3D" id="3.40.1090.10">
    <property type="entry name" value="Cytosolic phospholipase A2 catalytic domain"/>
    <property type="match status" value="1"/>
</dbReference>
<evidence type="ECO:0000256" key="1">
    <source>
        <dbReference type="ARBA" id="ARBA00022801"/>
    </source>
</evidence>
<dbReference type="AlphaFoldDB" id="A0A4Z1GEH7"/>
<dbReference type="PANTHER" id="PTHR24185">
    <property type="entry name" value="CALCIUM-INDEPENDENT PHOSPHOLIPASE A2-GAMMA"/>
    <property type="match status" value="1"/>
</dbReference>
<dbReference type="GO" id="GO:0047499">
    <property type="term" value="F:calcium-independent phospholipase A2 activity"/>
    <property type="evidence" value="ECO:0007669"/>
    <property type="project" value="TreeGrafter"/>
</dbReference>
<gene>
    <name evidence="6" type="ORF">BHYA_0321g00100</name>
</gene>
<name>A0A4Z1GEH7_9HELO</name>
<dbReference type="GO" id="GO:0016020">
    <property type="term" value="C:membrane"/>
    <property type="evidence" value="ECO:0007669"/>
    <property type="project" value="TreeGrafter"/>
</dbReference>
<dbReference type="SUPFAM" id="SSF52151">
    <property type="entry name" value="FabD/lysophospholipase-like"/>
    <property type="match status" value="1"/>
</dbReference>
<dbReference type="SUPFAM" id="SSF56112">
    <property type="entry name" value="Protein kinase-like (PK-like)"/>
    <property type="match status" value="1"/>
</dbReference>
<dbReference type="GO" id="GO:0019369">
    <property type="term" value="P:arachidonate metabolic process"/>
    <property type="evidence" value="ECO:0007669"/>
    <property type="project" value="TreeGrafter"/>
</dbReference>
<dbReference type="Pfam" id="PF01734">
    <property type="entry name" value="Patatin"/>
    <property type="match status" value="1"/>
</dbReference>
<evidence type="ECO:0000313" key="6">
    <source>
        <dbReference type="EMBL" id="TGO32403.1"/>
    </source>
</evidence>
<feature type="compositionally biased region" description="Polar residues" evidence="4">
    <location>
        <begin position="17"/>
        <end position="28"/>
    </location>
</feature>
<dbReference type="Proteomes" id="UP000297814">
    <property type="component" value="Unassembled WGS sequence"/>
</dbReference>
<keyword evidence="2" id="KW-0442">Lipid degradation</keyword>
<feature type="region of interest" description="Disordered" evidence="4">
    <location>
        <begin position="1"/>
        <end position="57"/>
    </location>
</feature>
<dbReference type="InterPro" id="IPR016035">
    <property type="entry name" value="Acyl_Trfase/lysoPLipase"/>
</dbReference>
<dbReference type="InterPro" id="IPR002641">
    <property type="entry name" value="PNPLA_dom"/>
</dbReference>